<reference evidence="10 11" key="1">
    <citation type="submission" date="2018-12" db="EMBL/GenBank/DDBJ databases">
        <authorList>
            <person name="Feng G."/>
            <person name="Zhu H."/>
        </authorList>
    </citation>
    <scope>NUCLEOTIDE SEQUENCE [LARGE SCALE GENOMIC DNA]</scope>
    <source>
        <strain evidence="10 11">KCTC 12533</strain>
    </source>
</reference>
<evidence type="ECO:0000256" key="3">
    <source>
        <dbReference type="ARBA" id="ARBA00022679"/>
    </source>
</evidence>
<dbReference type="GO" id="GO:0009252">
    <property type="term" value="P:peptidoglycan biosynthetic process"/>
    <property type="evidence" value="ECO:0007669"/>
    <property type="project" value="UniProtKB-UniPathway"/>
</dbReference>
<keyword evidence="8" id="KW-0732">Signal</keyword>
<dbReference type="GO" id="GO:0004180">
    <property type="term" value="F:carboxypeptidase activity"/>
    <property type="evidence" value="ECO:0007669"/>
    <property type="project" value="UniProtKB-ARBA"/>
</dbReference>
<dbReference type="Gene3D" id="2.40.440.10">
    <property type="entry name" value="L,D-transpeptidase catalytic domain-like"/>
    <property type="match status" value="1"/>
</dbReference>
<dbReference type="AlphaFoldDB" id="A0A428KTD4"/>
<dbReference type="InterPro" id="IPR052905">
    <property type="entry name" value="LD-transpeptidase_YkuD-like"/>
</dbReference>
<evidence type="ECO:0000256" key="4">
    <source>
        <dbReference type="ARBA" id="ARBA00022960"/>
    </source>
</evidence>
<dbReference type="GO" id="GO:0071555">
    <property type="term" value="P:cell wall organization"/>
    <property type="evidence" value="ECO:0007669"/>
    <property type="project" value="UniProtKB-UniRule"/>
</dbReference>
<dbReference type="Proteomes" id="UP000273500">
    <property type="component" value="Unassembled WGS sequence"/>
</dbReference>
<feature type="domain" description="L,D-TPase catalytic" evidence="9">
    <location>
        <begin position="257"/>
        <end position="432"/>
    </location>
</feature>
<keyword evidence="4 7" id="KW-0133">Cell shape</keyword>
<dbReference type="PANTHER" id="PTHR41533">
    <property type="entry name" value="L,D-TRANSPEPTIDASE HI_1667-RELATED"/>
    <property type="match status" value="1"/>
</dbReference>
<dbReference type="Pfam" id="PF03734">
    <property type="entry name" value="YkuD"/>
    <property type="match status" value="1"/>
</dbReference>
<keyword evidence="3" id="KW-0808">Transferase</keyword>
<organism evidence="10 11">
    <name type="scientific">Hymenobacter rigui</name>
    <dbReference type="NCBI Taxonomy" id="334424"/>
    <lineage>
        <taxon>Bacteria</taxon>
        <taxon>Pseudomonadati</taxon>
        <taxon>Bacteroidota</taxon>
        <taxon>Cytophagia</taxon>
        <taxon>Cytophagales</taxon>
        <taxon>Hymenobacteraceae</taxon>
        <taxon>Hymenobacter</taxon>
    </lineage>
</organism>
<dbReference type="InterPro" id="IPR038063">
    <property type="entry name" value="Transpep_catalytic_dom"/>
</dbReference>
<evidence type="ECO:0000256" key="5">
    <source>
        <dbReference type="ARBA" id="ARBA00022984"/>
    </source>
</evidence>
<feature type="signal peptide" evidence="8">
    <location>
        <begin position="1"/>
        <end position="26"/>
    </location>
</feature>
<keyword evidence="6 7" id="KW-0961">Cell wall biogenesis/degradation</keyword>
<dbReference type="GO" id="GO:0016740">
    <property type="term" value="F:transferase activity"/>
    <property type="evidence" value="ECO:0007669"/>
    <property type="project" value="UniProtKB-KW"/>
</dbReference>
<comment type="pathway">
    <text evidence="1 7">Cell wall biogenesis; peptidoglycan biosynthesis.</text>
</comment>
<accession>A0A428KTD4</accession>
<sequence length="487" mass="55337">MNWLRSIVRSAVSILLLTSGALSVEAHPGKHSEEAVSATVLVARASLRSLLDTRELGPAATYKALGLTGGAAAHTFYIRNNFTTHWVEEAGWNPQARQALNLLGRAADVGLDRNHYAWPGLQGLPDSLRLAARAGRGQQLALSELHLTDALLQYLLHQQRGRLHPNSLTAASPPDSLTAVLIADQLYQALQSPDLVTALLRYQPTGRGYRLLQQTWARALHASPTDSARLMQDTTAGFRRVAVNLERLRWEPAADSEYAIVNIPAYRLQLIRNGQVLRTHRVIVGKPDMPTPVLSSRMVVFVVAPEWRVPYSIAVREFLPELQRDPGYLYDNHYRMYDGRGRLINPWRVDWQKMTPEKFSYAIRQRAGSFNALGNVVFYFPNQQTVFLHDTPARSAFTRTDRALSHGCVRVEKPLQLAEYLLRRENRAAELTEMYQRVREHEKQRYDLTRSLPIYLRYYTCETDKGKLVFLPDIYSQDKPLEMALFN</sequence>
<evidence type="ECO:0000256" key="7">
    <source>
        <dbReference type="PROSITE-ProRule" id="PRU01373"/>
    </source>
</evidence>
<dbReference type="InterPro" id="IPR045380">
    <property type="entry name" value="LD_TPept_scaffold_dom"/>
</dbReference>
<proteinExistence type="inferred from homology"/>
<comment type="caution">
    <text evidence="10">The sequence shown here is derived from an EMBL/GenBank/DDBJ whole genome shotgun (WGS) entry which is preliminary data.</text>
</comment>
<dbReference type="PROSITE" id="PS52029">
    <property type="entry name" value="LD_TPASE"/>
    <property type="match status" value="1"/>
</dbReference>
<gene>
    <name evidence="10" type="ORF">EI291_04310</name>
</gene>
<dbReference type="GO" id="GO:0008360">
    <property type="term" value="P:regulation of cell shape"/>
    <property type="evidence" value="ECO:0007669"/>
    <property type="project" value="UniProtKB-UniRule"/>
</dbReference>
<evidence type="ECO:0000256" key="1">
    <source>
        <dbReference type="ARBA" id="ARBA00004752"/>
    </source>
</evidence>
<comment type="similarity">
    <text evidence="2">Belongs to the YkuD family.</text>
</comment>
<evidence type="ECO:0000313" key="11">
    <source>
        <dbReference type="Proteomes" id="UP000273500"/>
    </source>
</evidence>
<evidence type="ECO:0000256" key="2">
    <source>
        <dbReference type="ARBA" id="ARBA00005992"/>
    </source>
</evidence>
<feature type="chain" id="PRO_5019463268" description="L,D-TPase catalytic domain-containing protein" evidence="8">
    <location>
        <begin position="27"/>
        <end position="487"/>
    </location>
</feature>
<protein>
    <recommendedName>
        <fullName evidence="9">L,D-TPase catalytic domain-containing protein</fullName>
    </recommendedName>
</protein>
<evidence type="ECO:0000313" key="10">
    <source>
        <dbReference type="EMBL" id="RSK49876.1"/>
    </source>
</evidence>
<evidence type="ECO:0000256" key="6">
    <source>
        <dbReference type="ARBA" id="ARBA00023316"/>
    </source>
</evidence>
<keyword evidence="5 7" id="KW-0573">Peptidoglycan synthesis</keyword>
<dbReference type="CDD" id="cd16913">
    <property type="entry name" value="YkuD_like"/>
    <property type="match status" value="1"/>
</dbReference>
<evidence type="ECO:0000256" key="8">
    <source>
        <dbReference type="SAM" id="SignalP"/>
    </source>
</evidence>
<keyword evidence="11" id="KW-1185">Reference proteome</keyword>
<dbReference type="UniPathway" id="UPA00219"/>
<dbReference type="InterPro" id="IPR005490">
    <property type="entry name" value="LD_TPept_cat_dom"/>
</dbReference>
<feature type="active site" description="Proton donor/acceptor" evidence="7">
    <location>
        <position position="389"/>
    </location>
</feature>
<evidence type="ECO:0000259" key="9">
    <source>
        <dbReference type="PROSITE" id="PS52029"/>
    </source>
</evidence>
<dbReference type="SUPFAM" id="SSF141523">
    <property type="entry name" value="L,D-transpeptidase catalytic domain-like"/>
    <property type="match status" value="1"/>
</dbReference>
<name>A0A428KTD4_9BACT</name>
<dbReference type="OrthoDB" id="9778545at2"/>
<dbReference type="PANTHER" id="PTHR41533:SF2">
    <property type="entry name" value="BLR7131 PROTEIN"/>
    <property type="match status" value="1"/>
</dbReference>
<feature type="active site" description="Nucleophile" evidence="7">
    <location>
        <position position="408"/>
    </location>
</feature>
<dbReference type="Pfam" id="PF20142">
    <property type="entry name" value="Scaffold"/>
    <property type="match status" value="1"/>
</dbReference>
<dbReference type="EMBL" id="RWIT01000002">
    <property type="protein sequence ID" value="RSK49876.1"/>
    <property type="molecule type" value="Genomic_DNA"/>
</dbReference>